<comment type="caution">
    <text evidence="1">The sequence shown here is derived from an EMBL/GenBank/DDBJ whole genome shotgun (WGS) entry which is preliminary data.</text>
</comment>
<dbReference type="Gene3D" id="3.30.1310.10">
    <property type="entry name" value="Nucleoid-associated protein YbaB-like domain"/>
    <property type="match status" value="1"/>
</dbReference>
<dbReference type="Pfam" id="PF02575">
    <property type="entry name" value="YbaB_DNA_bd"/>
    <property type="match status" value="1"/>
</dbReference>
<dbReference type="RefSeq" id="WP_209883993.1">
    <property type="nucleotide sequence ID" value="NZ_JAGGMR010000001.1"/>
</dbReference>
<evidence type="ECO:0008006" key="3">
    <source>
        <dbReference type="Google" id="ProtNLM"/>
    </source>
</evidence>
<dbReference type="SUPFAM" id="SSF82607">
    <property type="entry name" value="YbaB-like"/>
    <property type="match status" value="1"/>
</dbReference>
<gene>
    <name evidence="1" type="ORF">BJ987_000312</name>
</gene>
<dbReference type="InterPro" id="IPR036894">
    <property type="entry name" value="YbaB-like_sf"/>
</dbReference>
<proteinExistence type="predicted"/>
<keyword evidence="2" id="KW-1185">Reference proteome</keyword>
<evidence type="ECO:0000313" key="1">
    <source>
        <dbReference type="EMBL" id="MBP2187411.1"/>
    </source>
</evidence>
<dbReference type="InterPro" id="IPR004401">
    <property type="entry name" value="YbaB/EbfC"/>
</dbReference>
<dbReference type="Proteomes" id="UP001519325">
    <property type="component" value="Unassembled WGS sequence"/>
</dbReference>
<sequence length="165" mass="18433">MGAREDAEINELLADFRSQMQDIVKMQQQRVKLTGTATTKDKQISVTVNANGIVIETKFGSHIDEYSYDDIAKAVTRLAQQAADDVTTKTAELVEPLRAERDRLPKLHEVIPGLPDFQSEIPTEPEVLLSPPNSPDRADDDMVFTDVVDYQERDETGKGVTDSVW</sequence>
<organism evidence="1 2">
    <name type="scientific">Nocardia goodfellowii</name>
    <dbReference type="NCBI Taxonomy" id="882446"/>
    <lineage>
        <taxon>Bacteria</taxon>
        <taxon>Bacillati</taxon>
        <taxon>Actinomycetota</taxon>
        <taxon>Actinomycetes</taxon>
        <taxon>Mycobacteriales</taxon>
        <taxon>Nocardiaceae</taxon>
        <taxon>Nocardia</taxon>
    </lineage>
</organism>
<protein>
    <recommendedName>
        <fullName evidence="3">YbaB/EbfC family DNA-binding protein</fullName>
    </recommendedName>
</protein>
<reference evidence="1 2" key="1">
    <citation type="submission" date="2021-03" db="EMBL/GenBank/DDBJ databases">
        <title>Sequencing the genomes of 1000 actinobacteria strains.</title>
        <authorList>
            <person name="Klenk H.-P."/>
        </authorList>
    </citation>
    <scope>NUCLEOTIDE SEQUENCE [LARGE SCALE GENOMIC DNA]</scope>
    <source>
        <strain evidence="1 2">DSM 45516</strain>
    </source>
</reference>
<accession>A0ABS4Q6V0</accession>
<dbReference type="EMBL" id="JAGGMR010000001">
    <property type="protein sequence ID" value="MBP2187411.1"/>
    <property type="molecule type" value="Genomic_DNA"/>
</dbReference>
<evidence type="ECO:0000313" key="2">
    <source>
        <dbReference type="Proteomes" id="UP001519325"/>
    </source>
</evidence>
<name>A0ABS4Q6V0_9NOCA</name>